<protein>
    <recommendedName>
        <fullName evidence="6">FAD-binding PCMH-type domain-containing protein</fullName>
    </recommendedName>
</protein>
<dbReference type="Pfam" id="PF01565">
    <property type="entry name" value="FAD_binding_4"/>
    <property type="match status" value="1"/>
</dbReference>
<comment type="cofactor">
    <cofactor evidence="1">
        <name>FAD</name>
        <dbReference type="ChEBI" id="CHEBI:57692"/>
    </cofactor>
</comment>
<feature type="domain" description="FAD-binding PCMH-type" evidence="6">
    <location>
        <begin position="80"/>
        <end position="259"/>
    </location>
</feature>
<keyword evidence="5" id="KW-0560">Oxidoreductase</keyword>
<evidence type="ECO:0000256" key="3">
    <source>
        <dbReference type="ARBA" id="ARBA00022630"/>
    </source>
</evidence>
<dbReference type="InterPro" id="IPR036318">
    <property type="entry name" value="FAD-bd_PCMH-like_sf"/>
</dbReference>
<dbReference type="InterPro" id="IPR016169">
    <property type="entry name" value="FAD-bd_PCMH_sub2"/>
</dbReference>
<evidence type="ECO:0000313" key="7">
    <source>
        <dbReference type="EMBL" id="KAF7731404.1"/>
    </source>
</evidence>
<dbReference type="InterPro" id="IPR012951">
    <property type="entry name" value="BBE"/>
</dbReference>
<evidence type="ECO:0000256" key="1">
    <source>
        <dbReference type="ARBA" id="ARBA00001974"/>
    </source>
</evidence>
<dbReference type="Gene3D" id="3.30.43.10">
    <property type="entry name" value="Uridine Diphospho-n-acetylenolpyruvylglucosamine Reductase, domain 2"/>
    <property type="match status" value="1"/>
</dbReference>
<reference evidence="7" key="1">
    <citation type="submission" date="2020-01" db="EMBL/GenBank/DDBJ databases">
        <title>Genome Sequencing of Three Apophysomyces-Like Fungal Strains Confirms a Novel Fungal Genus in the Mucoromycota with divergent Burkholderia-like Endosymbiotic Bacteria.</title>
        <authorList>
            <person name="Stajich J.E."/>
            <person name="Macias A.M."/>
            <person name="Carter-House D."/>
            <person name="Lovett B."/>
            <person name="Kasson L.R."/>
            <person name="Berry K."/>
            <person name="Grigoriev I."/>
            <person name="Chang Y."/>
            <person name="Spatafora J."/>
            <person name="Kasson M.T."/>
        </authorList>
    </citation>
    <scope>NUCLEOTIDE SEQUENCE</scope>
    <source>
        <strain evidence="7">NRRL A-21654</strain>
    </source>
</reference>
<proteinExistence type="inferred from homology"/>
<dbReference type="InterPro" id="IPR016166">
    <property type="entry name" value="FAD-bd_PCMH"/>
</dbReference>
<dbReference type="PANTHER" id="PTHR42973">
    <property type="entry name" value="BINDING OXIDOREDUCTASE, PUTATIVE (AFU_ORTHOLOGUE AFUA_1G17690)-RELATED"/>
    <property type="match status" value="1"/>
</dbReference>
<dbReference type="EMBL" id="JABAYA010000010">
    <property type="protein sequence ID" value="KAF7731404.1"/>
    <property type="molecule type" value="Genomic_DNA"/>
</dbReference>
<keyword evidence="3" id="KW-0285">Flavoprotein</keyword>
<sequence length="502" mass="54355">MSQACGIDPAFAAYFDAPKEQTDQGIAMNPSTTTTGSGHVSESTKVLIALASSLSANARLYMSHHGEPYYEALRRWSKCAVKPAMAVVKVATAEDVAKTASFTVAPVVSMARNRSMPIVVKCGGHSPGGASSIGENGLVIDLGLMRDVTVKPEEHLVIAGGGCLYGEVSEAAAKYGLACVGGSTSQVGIGGLMLHGGYGFLTGEHGLAVDNIVAVEIVTADGQVLWASKDSNQDLFWAIRGAGNRFGVVTKLVIKAHRVRETVWGGVLMYKKEQLDSLVAAINTWFSQKDAKAVAGLALGKGPDGHAGVTVLPFYNGTQTQGEASFEPLLKVRPVVQNTSEMPYCKINTLNDEPGHYADDYIRFSSANLRPPLSAAHLRSALDSLDRLFATVPTSDKSGALILLVQPDGIERQARTDMAYCWRDNHFDVGISARWNTHDQEETMLKWMREFQAHMITMGDELRLYSNHSDFDGQSSKEFGINYMKLCDLKKKWDPENVFRSL</sequence>
<dbReference type="InterPro" id="IPR006094">
    <property type="entry name" value="Oxid_FAD_bind_N"/>
</dbReference>
<evidence type="ECO:0000256" key="2">
    <source>
        <dbReference type="ARBA" id="ARBA00005466"/>
    </source>
</evidence>
<dbReference type="OrthoDB" id="415825at2759"/>
<comment type="similarity">
    <text evidence="2">Belongs to the oxygen-dependent FAD-linked oxidoreductase family.</text>
</comment>
<dbReference type="Gene3D" id="3.40.462.20">
    <property type="match status" value="1"/>
</dbReference>
<comment type="caution">
    <text evidence="7">The sequence shown here is derived from an EMBL/GenBank/DDBJ whole genome shotgun (WGS) entry which is preliminary data.</text>
</comment>
<dbReference type="PANTHER" id="PTHR42973:SF39">
    <property type="entry name" value="FAD-BINDING PCMH-TYPE DOMAIN-CONTAINING PROTEIN"/>
    <property type="match status" value="1"/>
</dbReference>
<dbReference type="PROSITE" id="PS51387">
    <property type="entry name" value="FAD_PCMH"/>
    <property type="match status" value="1"/>
</dbReference>
<dbReference type="AlphaFoldDB" id="A0A8H7BYR8"/>
<dbReference type="GO" id="GO:0071949">
    <property type="term" value="F:FAD binding"/>
    <property type="evidence" value="ECO:0007669"/>
    <property type="project" value="InterPro"/>
</dbReference>
<evidence type="ECO:0000256" key="5">
    <source>
        <dbReference type="ARBA" id="ARBA00023002"/>
    </source>
</evidence>
<evidence type="ECO:0000259" key="6">
    <source>
        <dbReference type="PROSITE" id="PS51387"/>
    </source>
</evidence>
<organism evidence="7 8">
    <name type="scientific">Apophysomyces ossiformis</name>
    <dbReference type="NCBI Taxonomy" id="679940"/>
    <lineage>
        <taxon>Eukaryota</taxon>
        <taxon>Fungi</taxon>
        <taxon>Fungi incertae sedis</taxon>
        <taxon>Mucoromycota</taxon>
        <taxon>Mucoromycotina</taxon>
        <taxon>Mucoromycetes</taxon>
        <taxon>Mucorales</taxon>
        <taxon>Mucorineae</taxon>
        <taxon>Mucoraceae</taxon>
        <taxon>Apophysomyces</taxon>
    </lineage>
</organism>
<accession>A0A8H7BYR8</accession>
<keyword evidence="8" id="KW-1185">Reference proteome</keyword>
<dbReference type="InterPro" id="IPR016167">
    <property type="entry name" value="FAD-bd_PCMH_sub1"/>
</dbReference>
<dbReference type="Gene3D" id="3.30.465.10">
    <property type="match status" value="1"/>
</dbReference>
<dbReference type="SUPFAM" id="SSF56176">
    <property type="entry name" value="FAD-binding/transporter-associated domain-like"/>
    <property type="match status" value="1"/>
</dbReference>
<name>A0A8H7BYR8_9FUNG</name>
<dbReference type="InterPro" id="IPR050416">
    <property type="entry name" value="FAD-linked_Oxidoreductase"/>
</dbReference>
<gene>
    <name evidence="7" type="ORF">EC973_000212</name>
</gene>
<dbReference type="Proteomes" id="UP000605846">
    <property type="component" value="Unassembled WGS sequence"/>
</dbReference>
<evidence type="ECO:0000313" key="8">
    <source>
        <dbReference type="Proteomes" id="UP000605846"/>
    </source>
</evidence>
<evidence type="ECO:0000256" key="4">
    <source>
        <dbReference type="ARBA" id="ARBA00022827"/>
    </source>
</evidence>
<keyword evidence="4" id="KW-0274">FAD</keyword>
<dbReference type="Pfam" id="PF08031">
    <property type="entry name" value="BBE"/>
    <property type="match status" value="1"/>
</dbReference>
<dbReference type="GO" id="GO:0016491">
    <property type="term" value="F:oxidoreductase activity"/>
    <property type="evidence" value="ECO:0007669"/>
    <property type="project" value="UniProtKB-KW"/>
</dbReference>